<evidence type="ECO:0000313" key="13">
    <source>
        <dbReference type="EMBL" id="SDF95940.1"/>
    </source>
</evidence>
<protein>
    <recommendedName>
        <fullName evidence="8">L-threonate dehydrogenase</fullName>
        <ecNumber evidence="7">1.1.1.411</ecNumber>
    </recommendedName>
</protein>
<dbReference type="EMBL" id="FNBW01000008">
    <property type="protein sequence ID" value="SDF95940.1"/>
    <property type="molecule type" value="Genomic_DNA"/>
</dbReference>
<evidence type="ECO:0000256" key="9">
    <source>
        <dbReference type="ARBA" id="ARBA00047312"/>
    </source>
</evidence>
<evidence type="ECO:0000259" key="12">
    <source>
        <dbReference type="Pfam" id="PF14833"/>
    </source>
</evidence>
<keyword evidence="3" id="KW-0520">NAD</keyword>
<dbReference type="NCBIfam" id="NF043037">
    <property type="entry name" value="ThreonDh"/>
    <property type="match status" value="1"/>
</dbReference>
<dbReference type="InterPro" id="IPR036291">
    <property type="entry name" value="NAD(P)-bd_dom_sf"/>
</dbReference>
<dbReference type="PIRSF" id="PIRSF000103">
    <property type="entry name" value="HIBADH"/>
    <property type="match status" value="1"/>
</dbReference>
<dbReference type="SUPFAM" id="SSF51735">
    <property type="entry name" value="NAD(P)-binding Rossmann-fold domains"/>
    <property type="match status" value="1"/>
</dbReference>
<evidence type="ECO:0000256" key="6">
    <source>
        <dbReference type="ARBA" id="ARBA00037979"/>
    </source>
</evidence>
<dbReference type="AlphaFoldDB" id="A0A8G2BIW8"/>
<feature type="domain" description="6-phosphogluconate dehydrogenase NADP-binding" evidence="11">
    <location>
        <begin position="8"/>
        <end position="165"/>
    </location>
</feature>
<keyword evidence="2" id="KW-0560">Oxidoreductase</keyword>
<keyword evidence="4" id="KW-0119">Carbohydrate metabolism</keyword>
<name>A0A8G2BIW8_9PROT</name>
<dbReference type="EC" id="1.1.1.411" evidence="7"/>
<evidence type="ECO:0000256" key="7">
    <source>
        <dbReference type="ARBA" id="ARBA00038870"/>
    </source>
</evidence>
<reference evidence="13 14" key="1">
    <citation type="submission" date="2016-10" db="EMBL/GenBank/DDBJ databases">
        <authorList>
            <person name="Varghese N."/>
            <person name="Submissions S."/>
        </authorList>
    </citation>
    <scope>NUCLEOTIDE SEQUENCE [LARGE SCALE GENOMIC DNA]</scope>
    <source>
        <strain evidence="13 14">DSM 18839</strain>
    </source>
</reference>
<evidence type="ECO:0000259" key="11">
    <source>
        <dbReference type="Pfam" id="PF03446"/>
    </source>
</evidence>
<evidence type="ECO:0000256" key="1">
    <source>
        <dbReference type="ARBA" id="ARBA00022857"/>
    </source>
</evidence>
<dbReference type="InterPro" id="IPR013328">
    <property type="entry name" value="6PGD_dom2"/>
</dbReference>
<dbReference type="InterPro" id="IPR006115">
    <property type="entry name" value="6PGDH_NADP-bd"/>
</dbReference>
<keyword evidence="1" id="KW-0521">NADP</keyword>
<proteinExistence type="inferred from homology"/>
<dbReference type="OrthoDB" id="9812907at2"/>
<evidence type="ECO:0000256" key="4">
    <source>
        <dbReference type="ARBA" id="ARBA00023277"/>
    </source>
</evidence>
<gene>
    <name evidence="13" type="ORF">SAMN05660686_02907</name>
</gene>
<dbReference type="GO" id="GO:0051287">
    <property type="term" value="F:NAD binding"/>
    <property type="evidence" value="ECO:0007669"/>
    <property type="project" value="InterPro"/>
</dbReference>
<evidence type="ECO:0000256" key="2">
    <source>
        <dbReference type="ARBA" id="ARBA00023002"/>
    </source>
</evidence>
<keyword evidence="14" id="KW-1185">Reference proteome</keyword>
<feature type="active site" evidence="10">
    <location>
        <position position="175"/>
    </location>
</feature>
<dbReference type="InterPro" id="IPR029154">
    <property type="entry name" value="HIBADH-like_NADP-bd"/>
</dbReference>
<organism evidence="13 14">
    <name type="scientific">Thalassobaculum litoreum DSM 18839</name>
    <dbReference type="NCBI Taxonomy" id="1123362"/>
    <lineage>
        <taxon>Bacteria</taxon>
        <taxon>Pseudomonadati</taxon>
        <taxon>Pseudomonadota</taxon>
        <taxon>Alphaproteobacteria</taxon>
        <taxon>Rhodospirillales</taxon>
        <taxon>Thalassobaculaceae</taxon>
        <taxon>Thalassobaculum</taxon>
    </lineage>
</organism>
<evidence type="ECO:0000256" key="5">
    <source>
        <dbReference type="ARBA" id="ARBA00037062"/>
    </source>
</evidence>
<dbReference type="InterPro" id="IPR050006">
    <property type="entry name" value="LtnD"/>
</dbReference>
<sequence length="309" mass="31731">MTESISAGVIGLGSMGMGVARSLRRAGIETWGCDVVDTRRSELEEIGGHWATSPWELGKNVDVAIVLVVNAEQTRSVLFADAGAAESMAADSVLIASATVPAADAVAIGQDLADRGIHMIDGPVSGGAVGANAGELSIMASGPDIAFDLAQPVLDVIAKKVYRLGTAHGIGASVKTINQLLAGVHIAAACEAMALGVRAGVDPHTLYEVISNSAGASWMFNNRVPHILDGDYAPKSAVDIFVKDLGIVLETGKRHTFPLPLTAAAHQQFLAAAAAGLGREDDSAVIKVFQKLAGIELPEGPEGPEGKDG</sequence>
<comment type="function">
    <text evidence="5">Catalyzes oxidation of L-threonate to 2-oxo-tetronate. Can use either NAD(+) or NADP(+) as cosubstrate, with a preference for NAD(+).</text>
</comment>
<evidence type="ECO:0000256" key="3">
    <source>
        <dbReference type="ARBA" id="ARBA00023027"/>
    </source>
</evidence>
<comment type="similarity">
    <text evidence="6">Belongs to the HIBADH-related family. L-threonate dehydrogenase subfamily.</text>
</comment>
<dbReference type="Gene3D" id="1.10.1040.10">
    <property type="entry name" value="N-(1-d-carboxylethyl)-l-norvaline Dehydrogenase, domain 2"/>
    <property type="match status" value="1"/>
</dbReference>
<comment type="catalytic activity">
    <reaction evidence="9">
        <text>L-threonate + NAD(+) = 2-dehydro-L-erythronate + NADH + H(+)</text>
        <dbReference type="Rhea" id="RHEA:52548"/>
        <dbReference type="ChEBI" id="CHEBI:15378"/>
        <dbReference type="ChEBI" id="CHEBI:57540"/>
        <dbReference type="ChEBI" id="CHEBI:57561"/>
        <dbReference type="ChEBI" id="CHEBI:57945"/>
        <dbReference type="ChEBI" id="CHEBI:136669"/>
        <dbReference type="EC" id="1.1.1.411"/>
    </reaction>
</comment>
<dbReference type="Pfam" id="PF03446">
    <property type="entry name" value="NAD_binding_2"/>
    <property type="match status" value="1"/>
</dbReference>
<dbReference type="Pfam" id="PF14833">
    <property type="entry name" value="NAD_binding_11"/>
    <property type="match status" value="1"/>
</dbReference>
<dbReference type="SUPFAM" id="SSF48179">
    <property type="entry name" value="6-phosphogluconate dehydrogenase C-terminal domain-like"/>
    <property type="match status" value="1"/>
</dbReference>
<accession>A0A8G2BIW8</accession>
<comment type="caution">
    <text evidence="13">The sequence shown here is derived from an EMBL/GenBank/DDBJ whole genome shotgun (WGS) entry which is preliminary data.</text>
</comment>
<dbReference type="InterPro" id="IPR008927">
    <property type="entry name" value="6-PGluconate_DH-like_C_sf"/>
</dbReference>
<evidence type="ECO:0000256" key="8">
    <source>
        <dbReference type="ARBA" id="ARBA00039407"/>
    </source>
</evidence>
<dbReference type="PANTHER" id="PTHR43060:SF17">
    <property type="entry name" value="L-THREONATE DEHYDROGENASE"/>
    <property type="match status" value="1"/>
</dbReference>
<evidence type="ECO:0000256" key="10">
    <source>
        <dbReference type="PIRSR" id="PIRSR000103-1"/>
    </source>
</evidence>
<evidence type="ECO:0000313" key="14">
    <source>
        <dbReference type="Proteomes" id="UP000198615"/>
    </source>
</evidence>
<dbReference type="RefSeq" id="WP_093151289.1">
    <property type="nucleotide sequence ID" value="NZ_FNBW01000008.1"/>
</dbReference>
<dbReference type="Proteomes" id="UP000198615">
    <property type="component" value="Unassembled WGS sequence"/>
</dbReference>
<dbReference type="GO" id="GO:0016616">
    <property type="term" value="F:oxidoreductase activity, acting on the CH-OH group of donors, NAD or NADP as acceptor"/>
    <property type="evidence" value="ECO:0007669"/>
    <property type="project" value="InterPro"/>
</dbReference>
<dbReference type="PANTHER" id="PTHR43060">
    <property type="entry name" value="3-HYDROXYISOBUTYRATE DEHYDROGENASE-LIKE 1, MITOCHONDRIAL-RELATED"/>
    <property type="match status" value="1"/>
</dbReference>
<dbReference type="GO" id="GO:0050661">
    <property type="term" value="F:NADP binding"/>
    <property type="evidence" value="ECO:0007669"/>
    <property type="project" value="InterPro"/>
</dbReference>
<dbReference type="Gene3D" id="3.40.50.720">
    <property type="entry name" value="NAD(P)-binding Rossmann-like Domain"/>
    <property type="match status" value="1"/>
</dbReference>
<feature type="domain" description="3-hydroxyisobutyrate dehydrogenase-like NAD-binding" evidence="12">
    <location>
        <begin position="169"/>
        <end position="288"/>
    </location>
</feature>
<dbReference type="InterPro" id="IPR015815">
    <property type="entry name" value="HIBADH-related"/>
</dbReference>